<dbReference type="AlphaFoldDB" id="A0A3M7REP0"/>
<reference evidence="1 2" key="1">
    <citation type="journal article" date="2018" name="Sci. Rep.">
        <title>Genomic signatures of local adaptation to the degree of environmental predictability in rotifers.</title>
        <authorList>
            <person name="Franch-Gras L."/>
            <person name="Hahn C."/>
            <person name="Garcia-Roger E.M."/>
            <person name="Carmona M.J."/>
            <person name="Serra M."/>
            <person name="Gomez A."/>
        </authorList>
    </citation>
    <scope>NUCLEOTIDE SEQUENCE [LARGE SCALE GENOMIC DNA]</scope>
    <source>
        <strain evidence="1">HYR1</strain>
    </source>
</reference>
<evidence type="ECO:0000313" key="2">
    <source>
        <dbReference type="Proteomes" id="UP000276133"/>
    </source>
</evidence>
<dbReference type="EMBL" id="REGN01003553">
    <property type="protein sequence ID" value="RNA21990.1"/>
    <property type="molecule type" value="Genomic_DNA"/>
</dbReference>
<gene>
    <name evidence="1" type="ORF">BpHYR1_007492</name>
</gene>
<sequence>RTKKKRLNKCTSRHCVFVWSRLRSIYGCWSLPVHSLTIRAHVMTKRFFLGRLFGLVSMILEPNFDLSGRQIESRRQMLSLLRTQILLHLEPLLQLVHLSLREQHSPLPLRLIRILGQLAGVARVRLDVLLVHAVGRCRRARRRRRRRRALGQHQLACRRAR</sequence>
<evidence type="ECO:0000313" key="1">
    <source>
        <dbReference type="EMBL" id="RNA21990.1"/>
    </source>
</evidence>
<comment type="caution">
    <text evidence="1">The sequence shown here is derived from an EMBL/GenBank/DDBJ whole genome shotgun (WGS) entry which is preliminary data.</text>
</comment>
<dbReference type="Proteomes" id="UP000276133">
    <property type="component" value="Unassembled WGS sequence"/>
</dbReference>
<keyword evidence="2" id="KW-1185">Reference proteome</keyword>
<feature type="non-terminal residue" evidence="1">
    <location>
        <position position="1"/>
    </location>
</feature>
<accession>A0A3M7REP0</accession>
<proteinExistence type="predicted"/>
<protein>
    <submittedName>
        <fullName evidence="1">Uncharacterized protein</fullName>
    </submittedName>
</protein>
<name>A0A3M7REP0_BRAPC</name>
<organism evidence="1 2">
    <name type="scientific">Brachionus plicatilis</name>
    <name type="common">Marine rotifer</name>
    <name type="synonym">Brachionus muelleri</name>
    <dbReference type="NCBI Taxonomy" id="10195"/>
    <lineage>
        <taxon>Eukaryota</taxon>
        <taxon>Metazoa</taxon>
        <taxon>Spiralia</taxon>
        <taxon>Gnathifera</taxon>
        <taxon>Rotifera</taxon>
        <taxon>Eurotatoria</taxon>
        <taxon>Monogononta</taxon>
        <taxon>Pseudotrocha</taxon>
        <taxon>Ploima</taxon>
        <taxon>Brachionidae</taxon>
        <taxon>Brachionus</taxon>
    </lineage>
</organism>